<dbReference type="RefSeq" id="WP_144994928.1">
    <property type="nucleotide sequence ID" value="NZ_VNJK01000006.1"/>
</dbReference>
<dbReference type="OrthoDB" id="2629649at2"/>
<dbReference type="InterPro" id="IPR008979">
    <property type="entry name" value="Galactose-bd-like_sf"/>
</dbReference>
<dbReference type="Proteomes" id="UP000318102">
    <property type="component" value="Unassembled WGS sequence"/>
</dbReference>
<reference evidence="2 3" key="1">
    <citation type="submission" date="2019-07" db="EMBL/GenBank/DDBJ databases">
        <authorList>
            <person name="Kim J."/>
        </authorList>
    </citation>
    <scope>NUCLEOTIDE SEQUENCE [LARGE SCALE GENOMIC DNA]</scope>
    <source>
        <strain evidence="2 3">N4</strain>
    </source>
</reference>
<name>A0A559IEM0_9BACL</name>
<evidence type="ECO:0000313" key="3">
    <source>
        <dbReference type="Proteomes" id="UP000318102"/>
    </source>
</evidence>
<evidence type="ECO:0000259" key="1">
    <source>
        <dbReference type="PROSITE" id="PS50022"/>
    </source>
</evidence>
<gene>
    <name evidence="2" type="ORF">FPZ44_24480</name>
</gene>
<dbReference type="Pfam" id="PF22633">
    <property type="entry name" value="F5_F8_type_C_2"/>
    <property type="match status" value="1"/>
</dbReference>
<dbReference type="SUPFAM" id="SSF49785">
    <property type="entry name" value="Galactose-binding domain-like"/>
    <property type="match status" value="1"/>
</dbReference>
<protein>
    <submittedName>
        <fullName evidence="2">Discoidin domain-containing protein</fullName>
    </submittedName>
</protein>
<organism evidence="2 3">
    <name type="scientific">Paenibacillus agilis</name>
    <dbReference type="NCBI Taxonomy" id="3020863"/>
    <lineage>
        <taxon>Bacteria</taxon>
        <taxon>Bacillati</taxon>
        <taxon>Bacillota</taxon>
        <taxon>Bacilli</taxon>
        <taxon>Bacillales</taxon>
        <taxon>Paenibacillaceae</taxon>
        <taxon>Paenibacillus</taxon>
    </lineage>
</organism>
<dbReference type="PROSITE" id="PS50022">
    <property type="entry name" value="FA58C_3"/>
    <property type="match status" value="1"/>
</dbReference>
<evidence type="ECO:0000313" key="2">
    <source>
        <dbReference type="EMBL" id="TVX86096.1"/>
    </source>
</evidence>
<sequence>MQSLKLDNGFSYRTGQRITNYGNDHVWWFDRPFNKLNKNYIKSIKVVNTTTQPNKFIFLIFEETNKFREFKIVWSGELSTDGKYGTDIRYAENLNIKCPENTYLGFIVTKGSQQDFKATYTDELNQPMYLRYQTGQFNLDHFKEGFAFDTKVVANGTSGWHLPMEIEYESYSESKILFKDESGDFKKFVQDGYVNMAKANQTSTHISSSATHPNHPDTLWNCFDGDDKSGWISASGNSFPKHVTYDFGNPTMIDRVELRAMEMVKFSKTYGLRDWTLLGSNDNAKWTEIYKINDTTTPINRDNFNLGNGSHLRYVNFTGTKPVYRYYKFEFYNARYHISAPYDYSVGLVYIGLMRYVPAHWESIGKSATSDDYMSHGMSKFDVGSLSVDELAMLIGDYSVNVFDENLNVKPPSIVKDMDEHIWLENVIGTEFDVITYSENLLKNRKEYIVDDGKRTLQEHLSSEVEVNIFSEDQEIVNNRVKLTKDHTPLDDISGDVEVLEYSEKERSVETISKNKFKEDISHKVDGSYVDSIDIDLSLSGVTKKIINY</sequence>
<keyword evidence="3" id="KW-1185">Reference proteome</keyword>
<dbReference type="AlphaFoldDB" id="A0A559IEM0"/>
<dbReference type="EMBL" id="VNJK01000006">
    <property type="protein sequence ID" value="TVX86096.1"/>
    <property type="molecule type" value="Genomic_DNA"/>
</dbReference>
<feature type="domain" description="F5/8 type C" evidence="1">
    <location>
        <begin position="189"/>
        <end position="289"/>
    </location>
</feature>
<comment type="caution">
    <text evidence="2">The sequence shown here is derived from an EMBL/GenBank/DDBJ whole genome shotgun (WGS) entry which is preliminary data.</text>
</comment>
<accession>A0A559IEM0</accession>
<dbReference type="Gene3D" id="2.60.120.260">
    <property type="entry name" value="Galactose-binding domain-like"/>
    <property type="match status" value="1"/>
</dbReference>
<dbReference type="InterPro" id="IPR000421">
    <property type="entry name" value="FA58C"/>
</dbReference>
<proteinExistence type="predicted"/>